<evidence type="ECO:0000313" key="2">
    <source>
        <dbReference type="Proteomes" id="UP000807159"/>
    </source>
</evidence>
<dbReference type="AlphaFoldDB" id="A0A8T2YY68"/>
<accession>A0A8T2YY68</accession>
<name>A0A8T2YY68_POPDE</name>
<comment type="caution">
    <text evidence="1">The sequence shown here is derived from an EMBL/GenBank/DDBJ whole genome shotgun (WGS) entry which is preliminary data.</text>
</comment>
<dbReference type="Proteomes" id="UP000807159">
    <property type="component" value="Chromosome 4"/>
</dbReference>
<protein>
    <submittedName>
        <fullName evidence="1">Uncharacterized protein</fullName>
    </submittedName>
</protein>
<reference evidence="1" key="1">
    <citation type="journal article" date="2021" name="J. Hered.">
        <title>Genome Assembly of Salicaceae Populus deltoides (Eastern Cottonwood) I-69 Based on Nanopore Sequencing and Hi-C Technologies.</title>
        <authorList>
            <person name="Bai S."/>
            <person name="Wu H."/>
            <person name="Zhang J."/>
            <person name="Pan Z."/>
            <person name="Zhao W."/>
            <person name="Li Z."/>
            <person name="Tong C."/>
        </authorList>
    </citation>
    <scope>NUCLEOTIDE SEQUENCE</scope>
    <source>
        <tissue evidence="1">Leaf</tissue>
    </source>
</reference>
<proteinExistence type="predicted"/>
<evidence type="ECO:0000313" key="1">
    <source>
        <dbReference type="EMBL" id="KAH8510019.1"/>
    </source>
</evidence>
<organism evidence="1 2">
    <name type="scientific">Populus deltoides</name>
    <name type="common">Eastern poplar</name>
    <name type="synonym">Eastern cottonwood</name>
    <dbReference type="NCBI Taxonomy" id="3696"/>
    <lineage>
        <taxon>Eukaryota</taxon>
        <taxon>Viridiplantae</taxon>
        <taxon>Streptophyta</taxon>
        <taxon>Embryophyta</taxon>
        <taxon>Tracheophyta</taxon>
        <taxon>Spermatophyta</taxon>
        <taxon>Magnoliopsida</taxon>
        <taxon>eudicotyledons</taxon>
        <taxon>Gunneridae</taxon>
        <taxon>Pentapetalae</taxon>
        <taxon>rosids</taxon>
        <taxon>fabids</taxon>
        <taxon>Malpighiales</taxon>
        <taxon>Salicaceae</taxon>
        <taxon>Saliceae</taxon>
        <taxon>Populus</taxon>
    </lineage>
</organism>
<gene>
    <name evidence="1" type="ORF">H0E87_007799</name>
</gene>
<dbReference type="EMBL" id="JACEGQ020000004">
    <property type="protein sequence ID" value="KAH8510019.1"/>
    <property type="molecule type" value="Genomic_DNA"/>
</dbReference>
<keyword evidence="2" id="KW-1185">Reference proteome</keyword>
<sequence>MGDLLLVSRARGGRFYGGRGHKRRYYTASFSVVHDGGIRAAAAAAYEYSWVHMNSSVSEYLNGCFETSCIYFTDDEVELYLRSPGGGYDMGVFSMKDGTIKRHFHTHVTITSTNAGEQSYVQVP</sequence>